<dbReference type="Proteomes" id="UP000004810">
    <property type="component" value="Unassembled WGS sequence"/>
</dbReference>
<feature type="non-terminal residue" evidence="1">
    <location>
        <position position="53"/>
    </location>
</feature>
<proteinExistence type="predicted"/>
<name>J9F0U4_WUCBA</name>
<dbReference type="AlphaFoldDB" id="J9F0U4"/>
<dbReference type="EMBL" id="ADBV01000205">
    <property type="protein sequence ID" value="EJW88093.1"/>
    <property type="molecule type" value="Genomic_DNA"/>
</dbReference>
<sequence length="53" mass="6154">MITVIENMRGTDKNNERTLEKKEQKHKCLGKSIFLKYETSNLPMLQVSVQVAM</sequence>
<gene>
    <name evidence="1" type="ORF">WUBG_00996</name>
</gene>
<evidence type="ECO:0000313" key="2">
    <source>
        <dbReference type="Proteomes" id="UP000004810"/>
    </source>
</evidence>
<comment type="caution">
    <text evidence="1">The sequence shown here is derived from an EMBL/GenBank/DDBJ whole genome shotgun (WGS) entry which is preliminary data.</text>
</comment>
<evidence type="ECO:0000313" key="1">
    <source>
        <dbReference type="EMBL" id="EJW88093.1"/>
    </source>
</evidence>
<protein>
    <submittedName>
        <fullName evidence="1">Uncharacterized protein</fullName>
    </submittedName>
</protein>
<organism evidence="1 2">
    <name type="scientific">Wuchereria bancrofti</name>
    <dbReference type="NCBI Taxonomy" id="6293"/>
    <lineage>
        <taxon>Eukaryota</taxon>
        <taxon>Metazoa</taxon>
        <taxon>Ecdysozoa</taxon>
        <taxon>Nematoda</taxon>
        <taxon>Chromadorea</taxon>
        <taxon>Rhabditida</taxon>
        <taxon>Spirurina</taxon>
        <taxon>Spiruromorpha</taxon>
        <taxon>Filarioidea</taxon>
        <taxon>Onchocercidae</taxon>
        <taxon>Wuchereria</taxon>
    </lineage>
</organism>
<accession>J9F0U4</accession>
<reference evidence="2" key="1">
    <citation type="submission" date="2012-08" db="EMBL/GenBank/DDBJ databases">
        <title>The Genome Sequence of Wuchereria bancrofti.</title>
        <authorList>
            <person name="Nutman T.B."/>
            <person name="Fink D.L."/>
            <person name="Russ C."/>
            <person name="Young S."/>
            <person name="Zeng Q."/>
            <person name="Koehrsen M."/>
            <person name="Alvarado L."/>
            <person name="Berlin A."/>
            <person name="Chapman S.B."/>
            <person name="Chen Z."/>
            <person name="Freedman E."/>
            <person name="Gellesch M."/>
            <person name="Goldberg J."/>
            <person name="Griggs A."/>
            <person name="Gujja S."/>
            <person name="Heilman E.R."/>
            <person name="Heiman D."/>
            <person name="Hepburn T."/>
            <person name="Howarth C."/>
            <person name="Jen D."/>
            <person name="Larson L."/>
            <person name="Lewis B."/>
            <person name="Mehta T."/>
            <person name="Park D."/>
            <person name="Pearson M."/>
            <person name="Roberts A."/>
            <person name="Saif S."/>
            <person name="Shea T."/>
            <person name="Shenoy N."/>
            <person name="Sisk P."/>
            <person name="Stolte C."/>
            <person name="Sykes S."/>
            <person name="Walk T."/>
            <person name="White J."/>
            <person name="Yandava C."/>
            <person name="Haas B."/>
            <person name="Henn M.R."/>
            <person name="Nusbaum C."/>
            <person name="Birren B."/>
        </authorList>
    </citation>
    <scope>NUCLEOTIDE SEQUENCE [LARGE SCALE GENOMIC DNA]</scope>
    <source>
        <strain evidence="2">NA</strain>
    </source>
</reference>